<accession>A0A1G2F4R4</accession>
<reference evidence="1 2" key="1">
    <citation type="journal article" date="2016" name="Nat. Commun.">
        <title>Thousands of microbial genomes shed light on interconnected biogeochemical processes in an aquifer system.</title>
        <authorList>
            <person name="Anantharaman K."/>
            <person name="Brown C.T."/>
            <person name="Hug L.A."/>
            <person name="Sharon I."/>
            <person name="Castelle C.J."/>
            <person name="Probst A.J."/>
            <person name="Thomas B.C."/>
            <person name="Singh A."/>
            <person name="Wilkins M.J."/>
            <person name="Karaoz U."/>
            <person name="Brodie E.L."/>
            <person name="Williams K.H."/>
            <person name="Hubbard S.S."/>
            <person name="Banfield J.F."/>
        </authorList>
    </citation>
    <scope>NUCLEOTIDE SEQUENCE [LARGE SCALE GENOMIC DNA]</scope>
</reference>
<proteinExistence type="predicted"/>
<sequence>MAAPITHMVLTEKVFDKFFSDKKRKDFYIGTVFSDIGYLGVVDRQSTHFPLQELKLEDVKKEQNSFTAGLKFHSLVDDIRERFIESKNLYSLIPESKYKTQILKLLEDELYYDKISNWDEFIKFLEDILPEERSFNIKEDDIKKWHNILQNYFSRKPDKQVRKGLAKELNFSEEGQNEIVNLVEQTRLNEKIGQIIEEFHNNFESFLI</sequence>
<name>A0A1G2F4R4_9BACT</name>
<dbReference type="STRING" id="1801990.A2V69_00870"/>
<protein>
    <submittedName>
        <fullName evidence="1">Uncharacterized protein</fullName>
    </submittedName>
</protein>
<evidence type="ECO:0000313" key="1">
    <source>
        <dbReference type="EMBL" id="OGZ32620.1"/>
    </source>
</evidence>
<dbReference type="Proteomes" id="UP000177810">
    <property type="component" value="Unassembled WGS sequence"/>
</dbReference>
<comment type="caution">
    <text evidence="1">The sequence shown here is derived from an EMBL/GenBank/DDBJ whole genome shotgun (WGS) entry which is preliminary data.</text>
</comment>
<evidence type="ECO:0000313" key="2">
    <source>
        <dbReference type="Proteomes" id="UP000177810"/>
    </source>
</evidence>
<organism evidence="1 2">
    <name type="scientific">Candidatus Portnoybacteria bacterium RBG_13_40_8</name>
    <dbReference type="NCBI Taxonomy" id="1801990"/>
    <lineage>
        <taxon>Bacteria</taxon>
        <taxon>Candidatus Portnoyibacteriota</taxon>
    </lineage>
</organism>
<dbReference type="EMBL" id="MHMT01000016">
    <property type="protein sequence ID" value="OGZ32620.1"/>
    <property type="molecule type" value="Genomic_DNA"/>
</dbReference>
<gene>
    <name evidence="1" type="ORF">A2V69_00870</name>
</gene>
<dbReference type="AlphaFoldDB" id="A0A1G2F4R4"/>